<dbReference type="Pfam" id="PF00512">
    <property type="entry name" value="HisKA"/>
    <property type="match status" value="1"/>
</dbReference>
<feature type="domain" description="Histidine kinase" evidence="4">
    <location>
        <begin position="161"/>
        <end position="370"/>
    </location>
</feature>
<evidence type="ECO:0000259" key="4">
    <source>
        <dbReference type="PROSITE" id="PS50109"/>
    </source>
</evidence>
<organism evidence="5 6">
    <name type="scientific">Marivirga lumbricoides</name>
    <dbReference type="NCBI Taxonomy" id="1046115"/>
    <lineage>
        <taxon>Bacteria</taxon>
        <taxon>Pseudomonadati</taxon>
        <taxon>Bacteroidota</taxon>
        <taxon>Cytophagia</taxon>
        <taxon>Cytophagales</taxon>
        <taxon>Marivirgaceae</taxon>
        <taxon>Marivirga</taxon>
    </lineage>
</organism>
<protein>
    <recommendedName>
        <fullName evidence="2">histidine kinase</fullName>
        <ecNumber evidence="2">2.7.13.3</ecNumber>
    </recommendedName>
</protein>
<proteinExistence type="predicted"/>
<name>A0ABQ1M6P2_9BACT</name>
<dbReference type="RefSeq" id="WP_188462790.1">
    <property type="nucleotide sequence ID" value="NZ_BAABHU010000005.1"/>
</dbReference>
<dbReference type="CDD" id="cd00082">
    <property type="entry name" value="HisKA"/>
    <property type="match status" value="1"/>
</dbReference>
<dbReference type="PROSITE" id="PS50109">
    <property type="entry name" value="HIS_KIN"/>
    <property type="match status" value="1"/>
</dbReference>
<dbReference type="InterPro" id="IPR003594">
    <property type="entry name" value="HATPase_dom"/>
</dbReference>
<dbReference type="InterPro" id="IPR036890">
    <property type="entry name" value="HATPase_C_sf"/>
</dbReference>
<gene>
    <name evidence="5" type="ORF">GCM10011506_19380</name>
</gene>
<reference evidence="6" key="1">
    <citation type="journal article" date="2019" name="Int. J. Syst. Evol. Microbiol.">
        <title>The Global Catalogue of Microorganisms (GCM) 10K type strain sequencing project: providing services to taxonomists for standard genome sequencing and annotation.</title>
        <authorList>
            <consortium name="The Broad Institute Genomics Platform"/>
            <consortium name="The Broad Institute Genome Sequencing Center for Infectious Disease"/>
            <person name="Wu L."/>
            <person name="Ma J."/>
        </authorList>
    </citation>
    <scope>NUCLEOTIDE SEQUENCE [LARGE SCALE GENOMIC DNA]</scope>
    <source>
        <strain evidence="6">CGMCC 1.10832</strain>
    </source>
</reference>
<dbReference type="Proteomes" id="UP000636010">
    <property type="component" value="Unassembled WGS sequence"/>
</dbReference>
<evidence type="ECO:0000256" key="2">
    <source>
        <dbReference type="ARBA" id="ARBA00012438"/>
    </source>
</evidence>
<dbReference type="SUPFAM" id="SSF55874">
    <property type="entry name" value="ATPase domain of HSP90 chaperone/DNA topoisomerase II/histidine kinase"/>
    <property type="match status" value="1"/>
</dbReference>
<sequence>MSTADIINSQQDQILSNWMQSLKEKMPVISQYDKSAIENSVPNLLKAIVVNLKSDNQEEVNHNSQEHGQQRASFRNYSLRHIIREYNLLKITILHLLDEHELTPPKERDAIMLVIDQAIEQAAEIFYIVKQGVQVDARKVAEKKANDLELEDDNREEFIQSISHDLNSPLNNIKGCINLLEKDLDVGEVSQILRILKTSANQAEMLIKDFLDVGKIGTNEKVPVYISKFNILEELRNEINVYEVSQKVEIELQSEVDDLYVEIDLELFRRAFNNLMNNALKHGETESKITISCLLEENKLIISVQNYGKVIPDKVLQNIFNRYYQVDGTRKGWGIGLAFVKEVVKAHEGDVQVTSNKDQGTIFKLIFPQD</sequence>
<comment type="catalytic activity">
    <reaction evidence="1">
        <text>ATP + protein L-histidine = ADP + protein N-phospho-L-histidine.</text>
        <dbReference type="EC" id="2.7.13.3"/>
    </reaction>
</comment>
<keyword evidence="3" id="KW-0597">Phosphoprotein</keyword>
<dbReference type="SMART" id="SM00387">
    <property type="entry name" value="HATPase_c"/>
    <property type="match status" value="1"/>
</dbReference>
<evidence type="ECO:0000256" key="3">
    <source>
        <dbReference type="ARBA" id="ARBA00022553"/>
    </source>
</evidence>
<accession>A0ABQ1M6P2</accession>
<comment type="caution">
    <text evidence="5">The sequence shown here is derived from an EMBL/GenBank/DDBJ whole genome shotgun (WGS) entry which is preliminary data.</text>
</comment>
<dbReference type="InterPro" id="IPR003661">
    <property type="entry name" value="HisK_dim/P_dom"/>
</dbReference>
<evidence type="ECO:0000313" key="5">
    <source>
        <dbReference type="EMBL" id="GGC34029.1"/>
    </source>
</evidence>
<keyword evidence="6" id="KW-1185">Reference proteome</keyword>
<dbReference type="Gene3D" id="1.10.287.130">
    <property type="match status" value="1"/>
</dbReference>
<dbReference type="PRINTS" id="PR00344">
    <property type="entry name" value="BCTRLSENSOR"/>
</dbReference>
<dbReference type="SUPFAM" id="SSF47384">
    <property type="entry name" value="Homodimeric domain of signal transducing histidine kinase"/>
    <property type="match status" value="1"/>
</dbReference>
<dbReference type="InterPro" id="IPR004358">
    <property type="entry name" value="Sig_transdc_His_kin-like_C"/>
</dbReference>
<dbReference type="InterPro" id="IPR036097">
    <property type="entry name" value="HisK_dim/P_sf"/>
</dbReference>
<evidence type="ECO:0000313" key="6">
    <source>
        <dbReference type="Proteomes" id="UP000636010"/>
    </source>
</evidence>
<dbReference type="EMBL" id="BMEC01000005">
    <property type="protein sequence ID" value="GGC34029.1"/>
    <property type="molecule type" value="Genomic_DNA"/>
</dbReference>
<dbReference type="Gene3D" id="3.30.565.10">
    <property type="entry name" value="Histidine kinase-like ATPase, C-terminal domain"/>
    <property type="match status" value="1"/>
</dbReference>
<dbReference type="SMART" id="SM00388">
    <property type="entry name" value="HisKA"/>
    <property type="match status" value="1"/>
</dbReference>
<evidence type="ECO:0000256" key="1">
    <source>
        <dbReference type="ARBA" id="ARBA00000085"/>
    </source>
</evidence>
<dbReference type="InterPro" id="IPR005467">
    <property type="entry name" value="His_kinase_dom"/>
</dbReference>
<dbReference type="EC" id="2.7.13.3" evidence="2"/>
<dbReference type="PANTHER" id="PTHR43547">
    <property type="entry name" value="TWO-COMPONENT HISTIDINE KINASE"/>
    <property type="match status" value="1"/>
</dbReference>
<dbReference type="Pfam" id="PF02518">
    <property type="entry name" value="HATPase_c"/>
    <property type="match status" value="1"/>
</dbReference>
<dbReference type="PANTHER" id="PTHR43547:SF2">
    <property type="entry name" value="HYBRID SIGNAL TRANSDUCTION HISTIDINE KINASE C"/>
    <property type="match status" value="1"/>
</dbReference>